<reference evidence="2 3" key="1">
    <citation type="submission" date="2017-12" db="EMBL/GenBank/DDBJ databases">
        <title>Sequencing the genomes of 1000 Actinobacteria strains.</title>
        <authorList>
            <person name="Klenk H.-P."/>
        </authorList>
    </citation>
    <scope>NUCLEOTIDE SEQUENCE [LARGE SCALE GENOMIC DNA]</scope>
    <source>
        <strain evidence="2 3">DSM 45165</strain>
    </source>
</reference>
<accession>A0A2N3WNV9</accession>
<evidence type="ECO:0000313" key="3">
    <source>
        <dbReference type="Proteomes" id="UP000233750"/>
    </source>
</evidence>
<dbReference type="Proteomes" id="UP000233750">
    <property type="component" value="Unassembled WGS sequence"/>
</dbReference>
<keyword evidence="1" id="KW-1133">Transmembrane helix</keyword>
<gene>
    <name evidence="2" type="ORF">ATK30_6471</name>
</gene>
<name>A0A2N3WNV9_9PSEU</name>
<dbReference type="RefSeq" id="WP_134662601.1">
    <property type="nucleotide sequence ID" value="NZ_PJMY01000003.1"/>
</dbReference>
<sequence>MKQQNQCATPTPVRAATFPDGPDAILLNPDVAPSRWRRERMCAALRPWVVVGVLGGIAGTVVAVTAEVGVAVICVGGLVVGFSAIVGWERAAGLLAEHGHHDASSCRLEVRRGEFFVRRRDLIGLGADTAVRALIAGVDELHRSPARAWLGPAVPREVHRIVWQALELLDHTRTARRVADELAADPDYAASELAADARAAIAEVDDALGEVAQHVDCCIALVRAWEGKLRHVELAARAEAALAVLPGRGDVRRLPQAAEALPQTVFAYITAARDTVDAGEFPWEQPASFWSNSVASQRLAAGTASAQGR</sequence>
<proteinExistence type="predicted"/>
<evidence type="ECO:0000256" key="1">
    <source>
        <dbReference type="SAM" id="Phobius"/>
    </source>
</evidence>
<comment type="caution">
    <text evidence="2">The sequence shown here is derived from an EMBL/GenBank/DDBJ whole genome shotgun (WGS) entry which is preliminary data.</text>
</comment>
<feature type="transmembrane region" description="Helical" evidence="1">
    <location>
        <begin position="45"/>
        <end position="64"/>
    </location>
</feature>
<dbReference type="OrthoDB" id="3628675at2"/>
<organism evidence="2 3">
    <name type="scientific">Amycolatopsis echigonensis</name>
    <dbReference type="NCBI Taxonomy" id="2576905"/>
    <lineage>
        <taxon>Bacteria</taxon>
        <taxon>Bacillati</taxon>
        <taxon>Actinomycetota</taxon>
        <taxon>Actinomycetes</taxon>
        <taxon>Pseudonocardiales</taxon>
        <taxon>Pseudonocardiaceae</taxon>
        <taxon>Amycolatopsis</taxon>
    </lineage>
</organism>
<dbReference type="AlphaFoldDB" id="A0A2N3WNV9"/>
<protein>
    <submittedName>
        <fullName evidence="2">Uncharacterized protein</fullName>
    </submittedName>
</protein>
<feature type="transmembrane region" description="Helical" evidence="1">
    <location>
        <begin position="70"/>
        <end position="88"/>
    </location>
</feature>
<keyword evidence="1" id="KW-0812">Transmembrane</keyword>
<evidence type="ECO:0000313" key="2">
    <source>
        <dbReference type="EMBL" id="PKV95548.1"/>
    </source>
</evidence>
<keyword evidence="3" id="KW-1185">Reference proteome</keyword>
<keyword evidence="1" id="KW-0472">Membrane</keyword>
<dbReference type="EMBL" id="PJMY01000003">
    <property type="protein sequence ID" value="PKV95548.1"/>
    <property type="molecule type" value="Genomic_DNA"/>
</dbReference>